<feature type="transmembrane region" description="Helical" evidence="6">
    <location>
        <begin position="50"/>
        <end position="70"/>
    </location>
</feature>
<feature type="transmembrane region" description="Helical" evidence="6">
    <location>
        <begin position="397"/>
        <end position="416"/>
    </location>
</feature>
<evidence type="ECO:0000313" key="9">
    <source>
        <dbReference type="Proteomes" id="UP000450012"/>
    </source>
</evidence>
<feature type="transmembrane region" description="Helical" evidence="6">
    <location>
        <begin position="333"/>
        <end position="354"/>
    </location>
</feature>
<evidence type="ECO:0000256" key="1">
    <source>
        <dbReference type="ARBA" id="ARBA00004141"/>
    </source>
</evidence>
<dbReference type="GO" id="GO:0016020">
    <property type="term" value="C:membrane"/>
    <property type="evidence" value="ECO:0007669"/>
    <property type="project" value="UniProtKB-SubCell"/>
</dbReference>
<proteinExistence type="predicted"/>
<keyword evidence="5 6" id="KW-0472">Membrane</keyword>
<protein>
    <submittedName>
        <fullName evidence="8">MFS transporter</fullName>
    </submittedName>
</protein>
<feature type="transmembrane region" description="Helical" evidence="6">
    <location>
        <begin position="12"/>
        <end position="30"/>
    </location>
</feature>
<feature type="transmembrane region" description="Helical" evidence="6">
    <location>
        <begin position="140"/>
        <end position="163"/>
    </location>
</feature>
<feature type="transmembrane region" description="Helical" evidence="6">
    <location>
        <begin position="276"/>
        <end position="296"/>
    </location>
</feature>
<feature type="transmembrane region" description="Helical" evidence="6">
    <location>
        <begin position="82"/>
        <end position="100"/>
    </location>
</feature>
<dbReference type="Pfam" id="PF07690">
    <property type="entry name" value="MFS_1"/>
    <property type="match status" value="1"/>
</dbReference>
<dbReference type="InterPro" id="IPR011701">
    <property type="entry name" value="MFS"/>
</dbReference>
<evidence type="ECO:0000256" key="3">
    <source>
        <dbReference type="ARBA" id="ARBA00022692"/>
    </source>
</evidence>
<keyword evidence="2" id="KW-0813">Transport</keyword>
<feature type="transmembrane region" description="Helical" evidence="6">
    <location>
        <begin position="106"/>
        <end position="128"/>
    </location>
</feature>
<feature type="transmembrane region" description="Helical" evidence="6">
    <location>
        <begin position="366"/>
        <end position="391"/>
    </location>
</feature>
<evidence type="ECO:0000256" key="4">
    <source>
        <dbReference type="ARBA" id="ARBA00022989"/>
    </source>
</evidence>
<dbReference type="PANTHER" id="PTHR43791">
    <property type="entry name" value="PERMEASE-RELATED"/>
    <property type="match status" value="1"/>
</dbReference>
<dbReference type="CDD" id="cd17319">
    <property type="entry name" value="MFS_ExuT_GudP_like"/>
    <property type="match status" value="1"/>
</dbReference>
<comment type="subcellular location">
    <subcellularLocation>
        <location evidence="1">Membrane</location>
        <topology evidence="1">Multi-pass membrane protein</topology>
    </subcellularLocation>
</comment>
<evidence type="ECO:0000256" key="5">
    <source>
        <dbReference type="ARBA" id="ARBA00023136"/>
    </source>
</evidence>
<dbReference type="PROSITE" id="PS50850">
    <property type="entry name" value="MFS"/>
    <property type="match status" value="1"/>
</dbReference>
<evidence type="ECO:0000259" key="7">
    <source>
        <dbReference type="PROSITE" id="PS50850"/>
    </source>
</evidence>
<organism evidence="8 9">
    <name type="scientific">Duganella rivi</name>
    <dbReference type="NCBI Taxonomy" id="2666083"/>
    <lineage>
        <taxon>Bacteria</taxon>
        <taxon>Pseudomonadati</taxon>
        <taxon>Pseudomonadota</taxon>
        <taxon>Betaproteobacteria</taxon>
        <taxon>Burkholderiales</taxon>
        <taxon>Oxalobacteraceae</taxon>
        <taxon>Telluria group</taxon>
        <taxon>Duganella</taxon>
    </lineage>
</organism>
<dbReference type="Gene3D" id="1.20.1250.20">
    <property type="entry name" value="MFS general substrate transporter like domains"/>
    <property type="match status" value="2"/>
</dbReference>
<dbReference type="FunFam" id="1.20.1250.20:FF:000018">
    <property type="entry name" value="MFS transporter permease"/>
    <property type="match status" value="1"/>
</dbReference>
<dbReference type="EMBL" id="WWCK01000005">
    <property type="protein sequence ID" value="MYM68635.1"/>
    <property type="molecule type" value="Genomic_DNA"/>
</dbReference>
<dbReference type="AlphaFoldDB" id="A0A7X4KCX5"/>
<dbReference type="InterPro" id="IPR036259">
    <property type="entry name" value="MFS_trans_sf"/>
</dbReference>
<feature type="transmembrane region" description="Helical" evidence="6">
    <location>
        <begin position="175"/>
        <end position="197"/>
    </location>
</feature>
<feature type="transmembrane region" description="Helical" evidence="6">
    <location>
        <begin position="242"/>
        <end position="264"/>
    </location>
</feature>
<accession>A0A7X4KCX5</accession>
<name>A0A7X4KCX5_9BURK</name>
<dbReference type="InterPro" id="IPR020846">
    <property type="entry name" value="MFS_dom"/>
</dbReference>
<gene>
    <name evidence="8" type="ORF">GTP45_17600</name>
</gene>
<feature type="domain" description="Major facilitator superfamily (MFS) profile" evidence="7">
    <location>
        <begin position="16"/>
        <end position="421"/>
    </location>
</feature>
<feature type="transmembrane region" description="Helical" evidence="6">
    <location>
        <begin position="308"/>
        <end position="327"/>
    </location>
</feature>
<dbReference type="GO" id="GO:0022857">
    <property type="term" value="F:transmembrane transporter activity"/>
    <property type="evidence" value="ECO:0007669"/>
    <property type="project" value="InterPro"/>
</dbReference>
<keyword evidence="4 6" id="KW-1133">Transmembrane helix</keyword>
<dbReference type="SUPFAM" id="SSF103473">
    <property type="entry name" value="MFS general substrate transporter"/>
    <property type="match status" value="1"/>
</dbReference>
<evidence type="ECO:0000313" key="8">
    <source>
        <dbReference type="EMBL" id="MYM68635.1"/>
    </source>
</evidence>
<evidence type="ECO:0000256" key="2">
    <source>
        <dbReference type="ARBA" id="ARBA00022448"/>
    </source>
</evidence>
<dbReference type="PANTHER" id="PTHR43791:SF36">
    <property type="entry name" value="TRANSPORTER, PUTATIVE (AFU_ORTHOLOGUE AFUA_6G08340)-RELATED"/>
    <property type="match status" value="1"/>
</dbReference>
<keyword evidence="3 6" id="KW-0812">Transmembrane</keyword>
<keyword evidence="9" id="KW-1185">Reference proteome</keyword>
<sequence length="421" mass="45841">MNESVTKLYRKISWRLLPLLMLAYLVAYLDRVNIGYAKLQMLSALQFSDAVYGLGAGIFFVGYFLCEVPSNLLLEKIGARKTMLRILVLWGAVAAGMMLVQTPTQFYIMRFLLGVFEAGFFPGVVLYLTYWFPAERRGKVLALFMTSTVAASLIAGPLCGAILHYLDGWRGLAGWQWMFLLQGMPALVLGVVLFFHLDDKPEQARWLSDDERELLQADMARSSPDVAPAKVRLWGMLRSRAVCGYAMVNFLMIGATYALVFWVPSLIQSWGVKNPLLIGLYAALPNLVGIIGMLLMARHSDKHGERRWHYAASVVIAVIGIVVTIAADGVLALSLIGMCIATVGVASTTPLLMTAATEALPRYQSAAGIGIISSVGILGGGVSAALTGVLTRFGSNALLYFVIALFALSAALMLAVSRRRD</sequence>
<comment type="caution">
    <text evidence="8">The sequence shown here is derived from an EMBL/GenBank/DDBJ whole genome shotgun (WGS) entry which is preliminary data.</text>
</comment>
<dbReference type="Proteomes" id="UP000450012">
    <property type="component" value="Unassembled WGS sequence"/>
</dbReference>
<reference evidence="8 9" key="1">
    <citation type="submission" date="2019-12" db="EMBL/GenBank/DDBJ databases">
        <title>Novel species isolated from a subtropical stream in China.</title>
        <authorList>
            <person name="Lu H."/>
        </authorList>
    </citation>
    <scope>NUCLEOTIDE SEQUENCE [LARGE SCALE GENOMIC DNA]</scope>
    <source>
        <strain evidence="8 9">FT55W</strain>
    </source>
</reference>
<evidence type="ECO:0000256" key="6">
    <source>
        <dbReference type="SAM" id="Phobius"/>
    </source>
</evidence>